<sequence>MTFFPAVLAFLFRLGFGGEITVFAAAFYVAGIIGMYLLLQLRFSEMESLAGALSFASFSLVLSWAATGALDVPAISLSIWAVYLALIARRRDSRFYYLAFPVAMAAFLTRYTSGLCCSHLQ</sequence>
<accession>A0A7J4MXB7</accession>
<name>A0A7J4MXB7_METTF</name>
<keyword evidence="1" id="KW-0472">Membrane</keyword>
<reference evidence="4" key="1">
    <citation type="journal article" date="2020" name="bioRxiv">
        <title>A rank-normalized archaeal taxonomy based on genome phylogeny resolves widespread incomplete and uneven classifications.</title>
        <authorList>
            <person name="Rinke C."/>
            <person name="Chuvochina M."/>
            <person name="Mussig A.J."/>
            <person name="Chaumeil P.-A."/>
            <person name="Waite D.W."/>
            <person name="Whitman W.B."/>
            <person name="Parks D.H."/>
            <person name="Hugenholtz P."/>
        </authorList>
    </citation>
    <scope>NUCLEOTIDE SEQUENCE [LARGE SCALE GENOMIC DNA]</scope>
</reference>
<comment type="caution">
    <text evidence="3">The sequence shown here is derived from an EMBL/GenBank/DDBJ whole genome shotgun (WGS) entry which is preliminary data.</text>
</comment>
<gene>
    <name evidence="3" type="ORF">HA285_07230</name>
</gene>
<organism evidence="3 4">
    <name type="scientific">Methanothermobacter thermautotrophicus</name>
    <name type="common">Methanobacterium thermoformicicum</name>
    <dbReference type="NCBI Taxonomy" id="145262"/>
    <lineage>
        <taxon>Archaea</taxon>
        <taxon>Methanobacteriati</taxon>
        <taxon>Methanobacteriota</taxon>
        <taxon>Methanomada group</taxon>
        <taxon>Methanobacteria</taxon>
        <taxon>Methanobacteriales</taxon>
        <taxon>Methanobacteriaceae</taxon>
        <taxon>Methanothermobacter</taxon>
    </lineage>
</organism>
<feature type="domain" description="Glycosyltransferase RgtA/B/C/D-like" evidence="2">
    <location>
        <begin position="8"/>
        <end position="115"/>
    </location>
</feature>
<dbReference type="InterPro" id="IPR038731">
    <property type="entry name" value="RgtA/B/C-like"/>
</dbReference>
<protein>
    <submittedName>
        <fullName evidence="3">Glycosyltransferase family 39 protein</fullName>
    </submittedName>
</protein>
<dbReference type="Pfam" id="PF13231">
    <property type="entry name" value="PMT_2"/>
    <property type="match status" value="1"/>
</dbReference>
<evidence type="ECO:0000259" key="2">
    <source>
        <dbReference type="Pfam" id="PF13231"/>
    </source>
</evidence>
<feature type="transmembrane region" description="Helical" evidence="1">
    <location>
        <begin position="46"/>
        <end position="66"/>
    </location>
</feature>
<keyword evidence="3" id="KW-0808">Transferase</keyword>
<keyword evidence="1" id="KW-1133">Transmembrane helix</keyword>
<feature type="transmembrane region" description="Helical" evidence="1">
    <location>
        <begin position="20"/>
        <end position="39"/>
    </location>
</feature>
<evidence type="ECO:0000313" key="4">
    <source>
        <dbReference type="Proteomes" id="UP000538031"/>
    </source>
</evidence>
<keyword evidence="1" id="KW-0812">Transmembrane</keyword>
<proteinExistence type="predicted"/>
<dbReference type="GO" id="GO:0016740">
    <property type="term" value="F:transferase activity"/>
    <property type="evidence" value="ECO:0007669"/>
    <property type="project" value="UniProtKB-KW"/>
</dbReference>
<evidence type="ECO:0000313" key="3">
    <source>
        <dbReference type="EMBL" id="HIH65368.1"/>
    </source>
</evidence>
<dbReference type="EMBL" id="DUHT01000079">
    <property type="protein sequence ID" value="HIH65368.1"/>
    <property type="molecule type" value="Genomic_DNA"/>
</dbReference>
<evidence type="ECO:0000256" key="1">
    <source>
        <dbReference type="SAM" id="Phobius"/>
    </source>
</evidence>
<feature type="transmembrane region" description="Helical" evidence="1">
    <location>
        <begin position="72"/>
        <end position="88"/>
    </location>
</feature>
<dbReference type="AlphaFoldDB" id="A0A7J4MXB7"/>
<dbReference type="Proteomes" id="UP000538031">
    <property type="component" value="Unassembled WGS sequence"/>
</dbReference>
<feature type="transmembrane region" description="Helical" evidence="1">
    <location>
        <begin position="95"/>
        <end position="113"/>
    </location>
</feature>